<dbReference type="GO" id="GO:0003677">
    <property type="term" value="F:DNA binding"/>
    <property type="evidence" value="ECO:0007669"/>
    <property type="project" value="UniProtKB-UniRule"/>
</dbReference>
<dbReference type="Proteomes" id="UP000188184">
    <property type="component" value="Chromosome"/>
</dbReference>
<organism evidence="4 5">
    <name type="scientific">Planococcus lenghuensis</name>
    <dbReference type="NCBI Taxonomy" id="2213202"/>
    <lineage>
        <taxon>Bacteria</taxon>
        <taxon>Bacillati</taxon>
        <taxon>Bacillota</taxon>
        <taxon>Bacilli</taxon>
        <taxon>Bacillales</taxon>
        <taxon>Caryophanaceae</taxon>
        <taxon>Planococcus</taxon>
    </lineage>
</organism>
<dbReference type="PANTHER" id="PTHR43479">
    <property type="entry name" value="ACREF/ENVCD OPERON REPRESSOR-RELATED"/>
    <property type="match status" value="1"/>
</dbReference>
<dbReference type="PROSITE" id="PS50977">
    <property type="entry name" value="HTH_TETR_2"/>
    <property type="match status" value="1"/>
</dbReference>
<accession>A0A1Q2KUN3</accession>
<gene>
    <name evidence="4" type="ORF">B0X71_01390</name>
</gene>
<name>A0A1Q2KUN3_9BACL</name>
<dbReference type="RefSeq" id="WP_077587774.1">
    <property type="nucleotide sequence ID" value="NZ_CP019640.1"/>
</dbReference>
<evidence type="ECO:0000256" key="1">
    <source>
        <dbReference type="ARBA" id="ARBA00023125"/>
    </source>
</evidence>
<dbReference type="InterPro" id="IPR009057">
    <property type="entry name" value="Homeodomain-like_sf"/>
</dbReference>
<keyword evidence="1 2" id="KW-0238">DNA-binding</keyword>
<dbReference type="InterPro" id="IPR041490">
    <property type="entry name" value="KstR2_TetR_C"/>
</dbReference>
<dbReference type="InterPro" id="IPR001647">
    <property type="entry name" value="HTH_TetR"/>
</dbReference>
<dbReference type="PRINTS" id="PR00455">
    <property type="entry name" value="HTHTETR"/>
</dbReference>
<dbReference type="Gene3D" id="1.10.357.10">
    <property type="entry name" value="Tetracycline Repressor, domain 2"/>
    <property type="match status" value="1"/>
</dbReference>
<feature type="domain" description="HTH tetR-type" evidence="3">
    <location>
        <begin position="9"/>
        <end position="69"/>
    </location>
</feature>
<dbReference type="InterPro" id="IPR036271">
    <property type="entry name" value="Tet_transcr_reg_TetR-rel_C_sf"/>
</dbReference>
<protein>
    <submittedName>
        <fullName evidence="4">TetR family transcriptional regulator</fullName>
    </submittedName>
</protein>
<dbReference type="PANTHER" id="PTHR43479:SF11">
    <property type="entry name" value="ACREF_ENVCD OPERON REPRESSOR-RELATED"/>
    <property type="match status" value="1"/>
</dbReference>
<dbReference type="SUPFAM" id="SSF46689">
    <property type="entry name" value="Homeodomain-like"/>
    <property type="match status" value="1"/>
</dbReference>
<reference evidence="4 5" key="1">
    <citation type="submission" date="2017-02" db="EMBL/GenBank/DDBJ databases">
        <title>The complete genomic sequence of a novel cold adapted crude oil-degrading bacterium Planococcus qaidamina Y42.</title>
        <authorList>
            <person name="Yang R."/>
        </authorList>
    </citation>
    <scope>NUCLEOTIDE SEQUENCE [LARGE SCALE GENOMIC DNA]</scope>
    <source>
        <strain evidence="4 5">Y42</strain>
    </source>
</reference>
<proteinExistence type="predicted"/>
<evidence type="ECO:0000259" key="3">
    <source>
        <dbReference type="PROSITE" id="PS50977"/>
    </source>
</evidence>
<dbReference type="OrthoDB" id="9814200at2"/>
<dbReference type="AlphaFoldDB" id="A0A1Q2KUN3"/>
<dbReference type="Pfam" id="PF17932">
    <property type="entry name" value="TetR_C_24"/>
    <property type="match status" value="1"/>
</dbReference>
<dbReference type="EMBL" id="CP019640">
    <property type="protein sequence ID" value="AQQ51901.1"/>
    <property type="molecule type" value="Genomic_DNA"/>
</dbReference>
<keyword evidence="5" id="KW-1185">Reference proteome</keyword>
<evidence type="ECO:0000256" key="2">
    <source>
        <dbReference type="PROSITE-ProRule" id="PRU00335"/>
    </source>
</evidence>
<dbReference type="InterPro" id="IPR050624">
    <property type="entry name" value="HTH-type_Tx_Regulator"/>
</dbReference>
<evidence type="ECO:0000313" key="4">
    <source>
        <dbReference type="EMBL" id="AQQ51901.1"/>
    </source>
</evidence>
<feature type="DNA-binding region" description="H-T-H motif" evidence="2">
    <location>
        <begin position="32"/>
        <end position="51"/>
    </location>
</feature>
<dbReference type="SUPFAM" id="SSF48498">
    <property type="entry name" value="Tetracyclin repressor-like, C-terminal domain"/>
    <property type="match status" value="1"/>
</dbReference>
<evidence type="ECO:0000313" key="5">
    <source>
        <dbReference type="Proteomes" id="UP000188184"/>
    </source>
</evidence>
<dbReference type="KEGG" id="pmar:B0X71_01390"/>
<sequence length="194" mass="22855">MSLREKKVAKRREDILRSASLVIAKRGFQHATMEDIAGELLMTKGSLYYYFKNKQDLLFHCHNLILSKALQMMEEIKTEDISAKEKVEKAIRGHVAIAIEEKEIFNLIIRPEQIFSEEHIELIIEKRNRYTDYFDQFIEEGIQNGEFTLKQKKMARMMILGAVNWTQVWYSDSGEFDKEELQNIYADSLTRILL</sequence>
<dbReference type="Pfam" id="PF00440">
    <property type="entry name" value="TetR_N"/>
    <property type="match status" value="1"/>
</dbReference>
<dbReference type="Gene3D" id="1.10.10.60">
    <property type="entry name" value="Homeodomain-like"/>
    <property type="match status" value="1"/>
</dbReference>